<dbReference type="PANTHER" id="PTHR10629">
    <property type="entry name" value="CYTOSINE-SPECIFIC METHYLTRANSFERASE"/>
    <property type="match status" value="1"/>
</dbReference>
<dbReference type="PROSITE" id="PS00094">
    <property type="entry name" value="C5_MTASE_1"/>
    <property type="match status" value="1"/>
</dbReference>
<evidence type="ECO:0000256" key="3">
    <source>
        <dbReference type="ARBA" id="ARBA00022691"/>
    </source>
</evidence>
<protein>
    <recommendedName>
        <fullName evidence="8">Cytosine-specific methyltransferase</fullName>
        <ecNumber evidence="8">2.1.1.37</ecNumber>
    </recommendedName>
</protein>
<keyword evidence="10" id="KW-1185">Reference proteome</keyword>
<accession>A0A3N6SCB6</accession>
<evidence type="ECO:0000256" key="8">
    <source>
        <dbReference type="RuleBase" id="RU000417"/>
    </source>
</evidence>
<organism evidence="9 10">
    <name type="scientific">Erwinia psidii</name>
    <dbReference type="NCBI Taxonomy" id="69224"/>
    <lineage>
        <taxon>Bacteria</taxon>
        <taxon>Pseudomonadati</taxon>
        <taxon>Pseudomonadota</taxon>
        <taxon>Gammaproteobacteria</taxon>
        <taxon>Enterobacterales</taxon>
        <taxon>Erwiniaceae</taxon>
        <taxon>Erwinia</taxon>
    </lineage>
</organism>
<dbReference type="EMBL" id="RHHM01000010">
    <property type="protein sequence ID" value="RQM37603.1"/>
    <property type="molecule type" value="Genomic_DNA"/>
</dbReference>
<keyword evidence="2 6" id="KW-0808">Transferase</keyword>
<dbReference type="GO" id="GO:0044027">
    <property type="term" value="P:negative regulation of gene expression via chromosomal CpG island methylation"/>
    <property type="evidence" value="ECO:0007669"/>
    <property type="project" value="TreeGrafter"/>
</dbReference>
<proteinExistence type="inferred from homology"/>
<dbReference type="InterPro" id="IPR018117">
    <property type="entry name" value="C5_DNA_meth_AS"/>
</dbReference>
<keyword evidence="3 6" id="KW-0949">S-adenosyl-L-methionine</keyword>
<comment type="caution">
    <text evidence="9">The sequence shown here is derived from an EMBL/GenBank/DDBJ whole genome shotgun (WGS) entry which is preliminary data.</text>
</comment>
<evidence type="ECO:0000256" key="6">
    <source>
        <dbReference type="PROSITE-ProRule" id="PRU01016"/>
    </source>
</evidence>
<dbReference type="PRINTS" id="PR00105">
    <property type="entry name" value="C5METTRFRASE"/>
</dbReference>
<dbReference type="Gene3D" id="3.40.50.150">
    <property type="entry name" value="Vaccinia Virus protein VP39"/>
    <property type="match status" value="1"/>
</dbReference>
<keyword evidence="4" id="KW-0680">Restriction system</keyword>
<keyword evidence="1 6" id="KW-0489">Methyltransferase</keyword>
<dbReference type="Gene3D" id="3.90.120.10">
    <property type="entry name" value="DNA Methylase, subunit A, domain 2"/>
    <property type="match status" value="1"/>
</dbReference>
<dbReference type="GO" id="GO:0009307">
    <property type="term" value="P:DNA restriction-modification system"/>
    <property type="evidence" value="ECO:0007669"/>
    <property type="project" value="UniProtKB-KW"/>
</dbReference>
<dbReference type="Pfam" id="PF00145">
    <property type="entry name" value="DNA_methylase"/>
    <property type="match status" value="1"/>
</dbReference>
<dbReference type="GO" id="GO:0003886">
    <property type="term" value="F:DNA (cytosine-5-)-methyltransferase activity"/>
    <property type="evidence" value="ECO:0007669"/>
    <property type="project" value="UniProtKB-EC"/>
</dbReference>
<feature type="active site" evidence="6">
    <location>
        <position position="87"/>
    </location>
</feature>
<dbReference type="GO" id="GO:0032259">
    <property type="term" value="P:methylation"/>
    <property type="evidence" value="ECO:0007669"/>
    <property type="project" value="UniProtKB-KW"/>
</dbReference>
<dbReference type="RefSeq" id="WP_124233656.1">
    <property type="nucleotide sequence ID" value="NZ_RHHM01000010.1"/>
</dbReference>
<dbReference type="GO" id="GO:0003677">
    <property type="term" value="F:DNA binding"/>
    <property type="evidence" value="ECO:0007669"/>
    <property type="project" value="TreeGrafter"/>
</dbReference>
<evidence type="ECO:0000256" key="5">
    <source>
        <dbReference type="ARBA" id="ARBA00047422"/>
    </source>
</evidence>
<dbReference type="InterPro" id="IPR001525">
    <property type="entry name" value="C5_MeTfrase"/>
</dbReference>
<evidence type="ECO:0000256" key="7">
    <source>
        <dbReference type="RuleBase" id="RU000416"/>
    </source>
</evidence>
<dbReference type="InterPro" id="IPR029063">
    <property type="entry name" value="SAM-dependent_MTases_sf"/>
</dbReference>
<dbReference type="PROSITE" id="PS51679">
    <property type="entry name" value="SAM_MT_C5"/>
    <property type="match status" value="1"/>
</dbReference>
<dbReference type="NCBIfam" id="TIGR00675">
    <property type="entry name" value="dcm"/>
    <property type="match status" value="1"/>
</dbReference>
<dbReference type="Proteomes" id="UP000279457">
    <property type="component" value="Unassembled WGS sequence"/>
</dbReference>
<dbReference type="InterPro" id="IPR050390">
    <property type="entry name" value="C5-Methyltransferase"/>
</dbReference>
<evidence type="ECO:0000313" key="9">
    <source>
        <dbReference type="EMBL" id="RQM37603.1"/>
    </source>
</evidence>
<name>A0A3N6SCB6_9GAMM</name>
<sequence length="375" mass="42244">MPHRNTSNKLTCIEGFCGAGGMSFGLKQAGFDVRLAFDINENAVETYKKNIGNHCEKLDASIVSGKFLLEKAGIKTRLDLFSGGPPCQGFSKQKRGAHLLDDDRNKLVLEYSRLVNELKPRAFLFENVEIFGQKRGRFLIEEIKVKLFNYNIYTYFICSSDFGVAQKRGRFLMIGIDKSEGKVIPQLLKSNKPLTVRDVIGQLPPPPEDYKEHQEIPNHIKCKITKINEERFSHVPPGGGWKDIPYNLRLKCHQNVDTASGGWPDVYGRLEWDKQCPTITAGFDSFTRGRYGHPSQDRAITLREGAMLQGFPVNYRFYGNRDAIRLQIGNAVPPPVSYAAGTAIINCLDTIQDKSNFNFQNPMELDKDGQFSLAV</sequence>
<dbReference type="EC" id="2.1.1.37" evidence="8"/>
<dbReference type="SUPFAM" id="SSF53335">
    <property type="entry name" value="S-adenosyl-L-methionine-dependent methyltransferases"/>
    <property type="match status" value="1"/>
</dbReference>
<dbReference type="AlphaFoldDB" id="A0A3N6SCB6"/>
<comment type="similarity">
    <text evidence="6 7">Belongs to the class I-like SAM-binding methyltransferase superfamily. C5-methyltransferase family.</text>
</comment>
<evidence type="ECO:0000313" key="10">
    <source>
        <dbReference type="Proteomes" id="UP000279457"/>
    </source>
</evidence>
<evidence type="ECO:0000256" key="1">
    <source>
        <dbReference type="ARBA" id="ARBA00022603"/>
    </source>
</evidence>
<reference evidence="9 10" key="1">
    <citation type="submission" date="2018-10" db="EMBL/GenBank/DDBJ databases">
        <title>Draft genome sequence for the type isolate of Erwinia psidii, agent causal of bacterial blight in guava (Psidium guajava) and wilt and die-back of Eucalyptus spp.</title>
        <authorList>
            <person name="Hermenegildo P.S."/>
            <person name="Santos S.A."/>
            <person name="Guimaraes L.M.S."/>
            <person name="Vidigal P.M.P."/>
            <person name="Pereira I.C."/>
            <person name="Badel J.L."/>
            <person name="Alfenas-Zerbini P."/>
            <person name="Ferreira M.A.S.V."/>
            <person name="Alfenas A.C."/>
        </authorList>
    </citation>
    <scope>NUCLEOTIDE SEQUENCE [LARGE SCALE GENOMIC DNA]</scope>
    <source>
        <strain evidence="9 10">IBSBF 435</strain>
    </source>
</reference>
<gene>
    <name evidence="9" type="ORF">EB241_13750</name>
</gene>
<dbReference type="OrthoDB" id="5288620at2"/>
<comment type="catalytic activity">
    <reaction evidence="5 8">
        <text>a 2'-deoxycytidine in DNA + S-adenosyl-L-methionine = a 5-methyl-2'-deoxycytidine in DNA + S-adenosyl-L-homocysteine + H(+)</text>
        <dbReference type="Rhea" id="RHEA:13681"/>
        <dbReference type="Rhea" id="RHEA-COMP:11369"/>
        <dbReference type="Rhea" id="RHEA-COMP:11370"/>
        <dbReference type="ChEBI" id="CHEBI:15378"/>
        <dbReference type="ChEBI" id="CHEBI:57856"/>
        <dbReference type="ChEBI" id="CHEBI:59789"/>
        <dbReference type="ChEBI" id="CHEBI:85452"/>
        <dbReference type="ChEBI" id="CHEBI:85454"/>
        <dbReference type="EC" id="2.1.1.37"/>
    </reaction>
</comment>
<dbReference type="PANTHER" id="PTHR10629:SF52">
    <property type="entry name" value="DNA (CYTOSINE-5)-METHYLTRANSFERASE 1"/>
    <property type="match status" value="1"/>
</dbReference>
<evidence type="ECO:0000256" key="2">
    <source>
        <dbReference type="ARBA" id="ARBA00022679"/>
    </source>
</evidence>
<evidence type="ECO:0000256" key="4">
    <source>
        <dbReference type="ARBA" id="ARBA00022747"/>
    </source>
</evidence>